<evidence type="ECO:0000313" key="1">
    <source>
        <dbReference type="EMBL" id="MBE1580434.1"/>
    </source>
</evidence>
<sequence>MRNERQVQLRWEPRTVVIDGLHGPAETVVYPGIAVARRERGHVVDELWLPVGEAAPTVADDEALIAVMRDAWRWSTSVA</sequence>
<keyword evidence="2" id="KW-1185">Reference proteome</keyword>
<proteinExistence type="predicted"/>
<evidence type="ECO:0000313" key="2">
    <source>
        <dbReference type="Proteomes" id="UP000656548"/>
    </source>
</evidence>
<dbReference type="Proteomes" id="UP000656548">
    <property type="component" value="Unassembled WGS sequence"/>
</dbReference>
<organism evidence="1 2">
    <name type="scientific">Amycolatopsis roodepoortensis</name>
    <dbReference type="NCBI Taxonomy" id="700274"/>
    <lineage>
        <taxon>Bacteria</taxon>
        <taxon>Bacillati</taxon>
        <taxon>Actinomycetota</taxon>
        <taxon>Actinomycetes</taxon>
        <taxon>Pseudonocardiales</taxon>
        <taxon>Pseudonocardiaceae</taxon>
        <taxon>Amycolatopsis</taxon>
    </lineage>
</organism>
<dbReference type="RefSeq" id="WP_225950759.1">
    <property type="nucleotide sequence ID" value="NZ_JADBEJ010000006.1"/>
</dbReference>
<reference evidence="1 2" key="1">
    <citation type="submission" date="2020-10" db="EMBL/GenBank/DDBJ databases">
        <title>Sequencing the genomes of 1000 actinobacteria strains.</title>
        <authorList>
            <person name="Klenk H.-P."/>
        </authorList>
    </citation>
    <scope>NUCLEOTIDE SEQUENCE [LARGE SCALE GENOMIC DNA]</scope>
    <source>
        <strain evidence="1 2">DSM 46661</strain>
    </source>
</reference>
<evidence type="ECO:0008006" key="3">
    <source>
        <dbReference type="Google" id="ProtNLM"/>
    </source>
</evidence>
<accession>A0ABR9LIE0</accession>
<dbReference type="EMBL" id="JADBEJ010000006">
    <property type="protein sequence ID" value="MBE1580434.1"/>
    <property type="molecule type" value="Genomic_DNA"/>
</dbReference>
<gene>
    <name evidence="1" type="ORF">H4W30_007515</name>
</gene>
<protein>
    <recommendedName>
        <fullName evidence="3">NUDIX hydrolase</fullName>
    </recommendedName>
</protein>
<name>A0ABR9LIE0_9PSEU</name>
<comment type="caution">
    <text evidence="1">The sequence shown here is derived from an EMBL/GenBank/DDBJ whole genome shotgun (WGS) entry which is preliminary data.</text>
</comment>